<name>A0A0G3EQ53_9BURK</name>
<sequence length="339" mass="36143">MNSSTIKHVAEHAGFSIATVSRAMNAPHMVSPATLAKIHAAIEALSFQPNYLAQQLRAGRTQLLGVLLPTLANPVFAECVQGIEEAAAQAGYRLLLMTSRYDPESEAHAAQTLTNQRVDGLILTVADATQSPLLDRLEADGIPYVLTYNQSMKRPSVSVDNRAAAADAVRLLTAQGHRRILMLTGTLSASDRARQRYQGYCDALRQAGLKALPAHEIDFNAQGLPARTLSALCDSPHRPSAIFCGNDLLAMVAMRSLREAAMAVPAQMSIVGFDGLPVGELLAPSLATVCQPNYEIGARAWQELASRMGGAPASRAKQRPGVILPHRIRPGDSIGAPSS</sequence>
<evidence type="ECO:0000256" key="4">
    <source>
        <dbReference type="SAM" id="MobiDB-lite"/>
    </source>
</evidence>
<evidence type="ECO:0000313" key="6">
    <source>
        <dbReference type="EMBL" id="AKJ68159.1"/>
    </source>
</evidence>
<evidence type="ECO:0000259" key="5">
    <source>
        <dbReference type="PROSITE" id="PS50932"/>
    </source>
</evidence>
<proteinExistence type="predicted"/>
<accession>A0A0G3EQ53</accession>
<keyword evidence="2" id="KW-0238">DNA-binding</keyword>
<evidence type="ECO:0000256" key="2">
    <source>
        <dbReference type="ARBA" id="ARBA00023125"/>
    </source>
</evidence>
<dbReference type="RefSeq" id="WP_047213979.1">
    <property type="nucleotide sequence ID" value="NZ_CP011568.3"/>
</dbReference>
<dbReference type="AlphaFoldDB" id="A0A0G3EQ53"/>
<dbReference type="PANTHER" id="PTHR30146">
    <property type="entry name" value="LACI-RELATED TRANSCRIPTIONAL REPRESSOR"/>
    <property type="match status" value="1"/>
</dbReference>
<organism evidence="6 7">
    <name type="scientific">Pandoraea thiooxydans</name>
    <dbReference type="NCBI Taxonomy" id="445709"/>
    <lineage>
        <taxon>Bacteria</taxon>
        <taxon>Pseudomonadati</taxon>
        <taxon>Pseudomonadota</taxon>
        <taxon>Betaproteobacteria</taxon>
        <taxon>Burkholderiales</taxon>
        <taxon>Burkholderiaceae</taxon>
        <taxon>Pandoraea</taxon>
    </lineage>
</organism>
<dbReference type="Proteomes" id="UP000036700">
    <property type="component" value="Chromosome"/>
</dbReference>
<dbReference type="GO" id="GO:0003700">
    <property type="term" value="F:DNA-binding transcription factor activity"/>
    <property type="evidence" value="ECO:0007669"/>
    <property type="project" value="TreeGrafter"/>
</dbReference>
<dbReference type="InterPro" id="IPR028082">
    <property type="entry name" value="Peripla_BP_I"/>
</dbReference>
<dbReference type="KEGG" id="ptx:ABW99_07980"/>
<keyword evidence="3" id="KW-0804">Transcription</keyword>
<dbReference type="SMART" id="SM00354">
    <property type="entry name" value="HTH_LACI"/>
    <property type="match status" value="1"/>
</dbReference>
<dbReference type="STRING" id="445709.ABW99_07980"/>
<dbReference type="Gene3D" id="3.40.50.2300">
    <property type="match status" value="2"/>
</dbReference>
<reference evidence="7" key="1">
    <citation type="submission" date="2015-06" db="EMBL/GenBank/DDBJ databases">
        <authorList>
            <person name="Lim Y.L."/>
            <person name="Ee R."/>
            <person name="Yong D."/>
            <person name="How K.Y."/>
            <person name="Yin W.F."/>
            <person name="Chan K.G."/>
        </authorList>
    </citation>
    <scope>NUCLEOTIDE SEQUENCE [LARGE SCALE GENOMIC DNA]</scope>
    <source>
        <strain evidence="7">DSM 25325</strain>
    </source>
</reference>
<keyword evidence="1" id="KW-0805">Transcription regulation</keyword>
<keyword evidence="7" id="KW-1185">Reference proteome</keyword>
<dbReference type="SUPFAM" id="SSF53822">
    <property type="entry name" value="Periplasmic binding protein-like I"/>
    <property type="match status" value="1"/>
</dbReference>
<gene>
    <name evidence="6" type="ORF">ABW99_07980</name>
</gene>
<dbReference type="InterPro" id="IPR001761">
    <property type="entry name" value="Peripla_BP/Lac1_sug-bd_dom"/>
</dbReference>
<dbReference type="Pfam" id="PF00356">
    <property type="entry name" value="LacI"/>
    <property type="match status" value="1"/>
</dbReference>
<dbReference type="InterPro" id="IPR000843">
    <property type="entry name" value="HTH_LacI"/>
</dbReference>
<dbReference type="GO" id="GO:0000976">
    <property type="term" value="F:transcription cis-regulatory region binding"/>
    <property type="evidence" value="ECO:0007669"/>
    <property type="project" value="TreeGrafter"/>
</dbReference>
<evidence type="ECO:0000256" key="1">
    <source>
        <dbReference type="ARBA" id="ARBA00023015"/>
    </source>
</evidence>
<protein>
    <submittedName>
        <fullName evidence="6">LacI family transcriptional regulator</fullName>
    </submittedName>
</protein>
<dbReference type="Gene3D" id="1.10.260.40">
    <property type="entry name" value="lambda repressor-like DNA-binding domains"/>
    <property type="match status" value="1"/>
</dbReference>
<dbReference type="CDD" id="cd01392">
    <property type="entry name" value="HTH_LacI"/>
    <property type="match status" value="1"/>
</dbReference>
<dbReference type="SUPFAM" id="SSF47413">
    <property type="entry name" value="lambda repressor-like DNA-binding domains"/>
    <property type="match status" value="1"/>
</dbReference>
<dbReference type="OrthoDB" id="8770688at2"/>
<dbReference type="EMBL" id="CP011568">
    <property type="protein sequence ID" value="AKJ68159.1"/>
    <property type="molecule type" value="Genomic_DNA"/>
</dbReference>
<dbReference type="Pfam" id="PF00532">
    <property type="entry name" value="Peripla_BP_1"/>
    <property type="match status" value="1"/>
</dbReference>
<dbReference type="PATRIC" id="fig|445709.3.peg.1706"/>
<feature type="domain" description="HTH lacI-type" evidence="5">
    <location>
        <begin position="4"/>
        <end position="58"/>
    </location>
</feature>
<dbReference type="InterPro" id="IPR010982">
    <property type="entry name" value="Lambda_DNA-bd_dom_sf"/>
</dbReference>
<dbReference type="PANTHER" id="PTHR30146:SF109">
    <property type="entry name" value="HTH-TYPE TRANSCRIPTIONAL REGULATOR GALS"/>
    <property type="match status" value="1"/>
</dbReference>
<evidence type="ECO:0000256" key="3">
    <source>
        <dbReference type="ARBA" id="ARBA00023163"/>
    </source>
</evidence>
<dbReference type="PROSITE" id="PS50932">
    <property type="entry name" value="HTH_LACI_2"/>
    <property type="match status" value="1"/>
</dbReference>
<evidence type="ECO:0000313" key="7">
    <source>
        <dbReference type="Proteomes" id="UP000036700"/>
    </source>
</evidence>
<feature type="region of interest" description="Disordered" evidence="4">
    <location>
        <begin position="311"/>
        <end position="339"/>
    </location>
</feature>